<evidence type="ECO:0000259" key="1">
    <source>
        <dbReference type="Pfam" id="PF18566"/>
    </source>
</evidence>
<evidence type="ECO:0000313" key="3">
    <source>
        <dbReference type="Proteomes" id="UP000826661"/>
    </source>
</evidence>
<name>A0A8G0LJK1_9HYPO</name>
<dbReference type="Pfam" id="PF18566">
    <property type="entry name" value="Ldi"/>
    <property type="match status" value="1"/>
</dbReference>
<keyword evidence="3" id="KW-1185">Reference proteome</keyword>
<dbReference type="Proteomes" id="UP000826661">
    <property type="component" value="Chromosome VI"/>
</dbReference>
<proteinExistence type="predicted"/>
<evidence type="ECO:0000313" key="2">
    <source>
        <dbReference type="EMBL" id="QYT03493.1"/>
    </source>
</evidence>
<protein>
    <submittedName>
        <fullName evidence="2">Ldi domain-containing protein</fullName>
    </submittedName>
</protein>
<dbReference type="InterPro" id="IPR041411">
    <property type="entry name" value="Ldi"/>
</dbReference>
<reference evidence="2 3" key="1">
    <citation type="journal article" date="2021" name="BMC Genomics">
        <title>Telomere-to-telomere genome assembly of asparaginase-producing Trichoderma simmonsii.</title>
        <authorList>
            <person name="Chung D."/>
            <person name="Kwon Y.M."/>
            <person name="Yang Y."/>
        </authorList>
    </citation>
    <scope>NUCLEOTIDE SEQUENCE [LARGE SCALE GENOMIC DNA]</scope>
    <source>
        <strain evidence="2 3">GH-Sj1</strain>
    </source>
</reference>
<accession>A0A8G0LJK1</accession>
<feature type="domain" description="Linalool dehydratase/isomerase" evidence="1">
    <location>
        <begin position="80"/>
        <end position="420"/>
    </location>
</feature>
<gene>
    <name evidence="2" type="ORF">H0G86_010444</name>
</gene>
<dbReference type="EMBL" id="CP075869">
    <property type="protein sequence ID" value="QYT03493.1"/>
    <property type="molecule type" value="Genomic_DNA"/>
</dbReference>
<organism evidence="2 3">
    <name type="scientific">Trichoderma simmonsii</name>
    <dbReference type="NCBI Taxonomy" id="1491479"/>
    <lineage>
        <taxon>Eukaryota</taxon>
        <taxon>Fungi</taxon>
        <taxon>Dikarya</taxon>
        <taxon>Ascomycota</taxon>
        <taxon>Pezizomycotina</taxon>
        <taxon>Sordariomycetes</taxon>
        <taxon>Hypocreomycetidae</taxon>
        <taxon>Hypocreales</taxon>
        <taxon>Hypocreaceae</taxon>
        <taxon>Trichoderma</taxon>
    </lineage>
</organism>
<dbReference type="AlphaFoldDB" id="A0A8G0LJK1"/>
<sequence length="562" mass="63707">MNIMSQTQTKSVADAQITLSGITHGLFPPQLPPAYTNLTKLTREQAGHIRHIHNIVSQIDGEWRFMGTQEPGQEWLDGYRYQLATMAYAIAAAQYHRMPAARSVFKPLMDRIIHKMLRREVWGYWFLTSHSGSLVDPDLKELRKPWADPICRENIMYSGHLLLMTTLYAMLFDDDKYEQPDSLVFNWNPVYWGFGPERYSYNRATLQEAIIKEMEANGWIGVCCEPNMVFLACNQFPLTAMRINDVRNNTHAAQEVLEKYKSAWQKKGMMGKDGLLRDAYRIKQDSPVDALDIGFPAWAAAHMAWNVEQMEGLYNSMAHGYLSKIGDRVNINPDKVARAIRKLSAEHPNTAAAEIHAKARALTAKEARTYPSFMHPVFGWVIEWAAEIGPPEDLNGLLKHADQFLGPKWLDGGLYYPRHDVQYDENDNHVYVEPFTGNAGIAYARLTVKRGQATMWDKPWTREHVGTMPWIDGVSLDSGVDTLSGVWDEGKGAMFASFRTWHGEPARINPVFNMLPTGHYGIYINGNLNRENVIRASGESISISLDVNGSDTDVVIVRQSIN</sequence>